<name>A0A4Z2BMG0_9TELE</name>
<evidence type="ECO:0000313" key="5">
    <source>
        <dbReference type="Proteomes" id="UP000516260"/>
    </source>
</evidence>
<feature type="region of interest" description="Disordered" evidence="2">
    <location>
        <begin position="665"/>
        <end position="702"/>
    </location>
</feature>
<gene>
    <name evidence="4" type="ORF">fugu_018280</name>
</gene>
<protein>
    <recommendedName>
        <fullName evidence="3">Asteroid domain-containing protein</fullName>
    </recommendedName>
</protein>
<sequence>MGVHGLTTYVDGNKNFLQDVKFRNSRLIIDGCSLYFRLYFSHCLDQQYGGDYYDFYVLLSQFLSALEACNIQPYVVLDGGIDPSDKKFSTIRQRLQSKIKEADNLSHGRKGSVLPILTRDLFIQVLGQRGIPLFQCPFEADKEIACLAHQWNCPVLSNDSDFYIFDLPGGYMPLHFFQWTNLNGKASHRYISARCYTTAGLCRWFGGMNKMLLPLCAVLSGNDYGAPKGVENFLQLLDENARKDRGKGIPRIESVLVWLSSFPNPKEALEEVSRLMKNEVNSQYLKSELWAAMQEYCIPPHSPLALWFSESRVVPSDWIHNLPACFSQEGPQGLLSPMVVDAVVMNRVILIPQVENSKLASSHNCARVLRQAVYGILLLSRHETQGISQGTRGSTGRGGRGRGSSRGRGGRGQGTSVSTQPGVNAGASAAPMQVAQGASVPVCVEEYDRMDLNLKKNQVEAQLPKSPVHLDTLNQASVAVRLCVLLEVLGIKESDLAPVPVHLRLAVAVTGFWLREARPTPSQVHLQALVLGLVYGELSWTTQTGAAPRQHTTPPMNLPAERNVLIGLNRLRLRQWDRQGLDVGVAHSLSQWQACLWSALCLNQVLLLPTLEPRLPWLFSGTLVHGLVRYLKAGQVAESLLPGGTLSAQLYSSLLAAVKKCSSKIPQHSSAGQRGKRGRQRGSRGRGRGGRGRGARGTRGACRGRGAIRELDNMFAALMSDDEFDDGW</sequence>
<feature type="compositionally biased region" description="Basic residues" evidence="2">
    <location>
        <begin position="399"/>
        <end position="409"/>
    </location>
</feature>
<evidence type="ECO:0000256" key="1">
    <source>
        <dbReference type="ARBA" id="ARBA00007398"/>
    </source>
</evidence>
<dbReference type="Gene3D" id="3.40.50.1010">
    <property type="entry name" value="5'-nuclease"/>
    <property type="match status" value="1"/>
</dbReference>
<proteinExistence type="inferred from homology"/>
<comment type="caution">
    <text evidence="4">The sequence shown here is derived from an EMBL/GenBank/DDBJ whole genome shotgun (WGS) entry which is preliminary data.</text>
</comment>
<evidence type="ECO:0000256" key="2">
    <source>
        <dbReference type="SAM" id="MobiDB-lite"/>
    </source>
</evidence>
<feature type="region of interest" description="Disordered" evidence="2">
    <location>
        <begin position="385"/>
        <end position="429"/>
    </location>
</feature>
<dbReference type="Proteomes" id="UP000516260">
    <property type="component" value="Chromosome 20"/>
</dbReference>
<organism evidence="4 5">
    <name type="scientific">Takifugu bimaculatus</name>
    <dbReference type="NCBI Taxonomy" id="433685"/>
    <lineage>
        <taxon>Eukaryota</taxon>
        <taxon>Metazoa</taxon>
        <taxon>Chordata</taxon>
        <taxon>Craniata</taxon>
        <taxon>Vertebrata</taxon>
        <taxon>Euteleostomi</taxon>
        <taxon>Actinopterygii</taxon>
        <taxon>Neopterygii</taxon>
        <taxon>Teleostei</taxon>
        <taxon>Neoteleostei</taxon>
        <taxon>Acanthomorphata</taxon>
        <taxon>Eupercaria</taxon>
        <taxon>Tetraodontiformes</taxon>
        <taxon>Tetradontoidea</taxon>
        <taxon>Tetraodontidae</taxon>
        <taxon>Takifugu</taxon>
    </lineage>
</organism>
<accession>A0A4Z2BMG0</accession>
<dbReference type="Pfam" id="PF12813">
    <property type="entry name" value="XPG_I_2"/>
    <property type="match status" value="1"/>
</dbReference>
<evidence type="ECO:0000313" key="4">
    <source>
        <dbReference type="EMBL" id="TNM92878.1"/>
    </source>
</evidence>
<evidence type="ECO:0000259" key="3">
    <source>
        <dbReference type="Pfam" id="PF12813"/>
    </source>
</evidence>
<dbReference type="SUPFAM" id="SSF88723">
    <property type="entry name" value="PIN domain-like"/>
    <property type="match status" value="1"/>
</dbReference>
<feature type="compositionally biased region" description="Basic residues" evidence="2">
    <location>
        <begin position="674"/>
        <end position="696"/>
    </location>
</feature>
<dbReference type="EMBL" id="SWLE01000013">
    <property type="protein sequence ID" value="TNM92878.1"/>
    <property type="molecule type" value="Genomic_DNA"/>
</dbReference>
<dbReference type="AlphaFoldDB" id="A0A4Z2BMG0"/>
<dbReference type="PANTHER" id="PTHR15665:SF1">
    <property type="entry name" value="PROTEIN ASTEROID HOMOLOG 1"/>
    <property type="match status" value="1"/>
</dbReference>
<comment type="similarity">
    <text evidence="1">Belongs to the asteroid family.</text>
</comment>
<dbReference type="InterPro" id="IPR029060">
    <property type="entry name" value="PIN-like_dom_sf"/>
</dbReference>
<dbReference type="PANTHER" id="PTHR15665">
    <property type="entry name" value="ASTEROID PROTEIN"/>
    <property type="match status" value="1"/>
</dbReference>
<dbReference type="InterPro" id="IPR039436">
    <property type="entry name" value="Asteroid_dom"/>
</dbReference>
<keyword evidence="5" id="KW-1185">Reference proteome</keyword>
<dbReference type="InterPro" id="IPR026832">
    <property type="entry name" value="Asteroid"/>
</dbReference>
<reference evidence="4 5" key="1">
    <citation type="submission" date="2019-04" db="EMBL/GenBank/DDBJ databases">
        <title>The sequence and de novo assembly of Takifugu bimaculatus genome using PacBio and Hi-C technologies.</title>
        <authorList>
            <person name="Xu P."/>
            <person name="Liu B."/>
            <person name="Zhou Z."/>
        </authorList>
    </citation>
    <scope>NUCLEOTIDE SEQUENCE [LARGE SCALE GENOMIC DNA]</scope>
    <source>
        <strain evidence="4">TB-2018</strain>
        <tissue evidence="4">Muscle</tissue>
    </source>
</reference>
<feature type="domain" description="Asteroid" evidence="3">
    <location>
        <begin position="136"/>
        <end position="206"/>
    </location>
</feature>